<proteinExistence type="predicted"/>
<sequence>VARVHFEMGCCEEDGQRMTDVNEGATGDTAETVVPR</sequence>
<protein>
    <submittedName>
        <fullName evidence="2">Uncharacterized protein</fullName>
    </submittedName>
</protein>
<feature type="non-terminal residue" evidence="2">
    <location>
        <position position="36"/>
    </location>
</feature>
<dbReference type="EMBL" id="UINC01042149">
    <property type="protein sequence ID" value="SVB44387.1"/>
    <property type="molecule type" value="Genomic_DNA"/>
</dbReference>
<evidence type="ECO:0000313" key="2">
    <source>
        <dbReference type="EMBL" id="SVB44387.1"/>
    </source>
</evidence>
<organism evidence="2">
    <name type="scientific">marine metagenome</name>
    <dbReference type="NCBI Taxonomy" id="408172"/>
    <lineage>
        <taxon>unclassified sequences</taxon>
        <taxon>metagenomes</taxon>
        <taxon>ecological metagenomes</taxon>
    </lineage>
</organism>
<reference evidence="2" key="1">
    <citation type="submission" date="2018-05" db="EMBL/GenBank/DDBJ databases">
        <authorList>
            <person name="Lanie J.A."/>
            <person name="Ng W.-L."/>
            <person name="Kazmierczak K.M."/>
            <person name="Andrzejewski T.M."/>
            <person name="Davidsen T.M."/>
            <person name="Wayne K.J."/>
            <person name="Tettelin H."/>
            <person name="Glass J.I."/>
            <person name="Rusch D."/>
            <person name="Podicherti R."/>
            <person name="Tsui H.-C.T."/>
            <person name="Winkler M.E."/>
        </authorList>
    </citation>
    <scope>NUCLEOTIDE SEQUENCE</scope>
</reference>
<accession>A0A382E3G7</accession>
<name>A0A382E3G7_9ZZZZ</name>
<dbReference type="AlphaFoldDB" id="A0A382E3G7"/>
<feature type="non-terminal residue" evidence="2">
    <location>
        <position position="1"/>
    </location>
</feature>
<gene>
    <name evidence="2" type="ORF">METZ01_LOCUS197241</name>
</gene>
<feature type="region of interest" description="Disordered" evidence="1">
    <location>
        <begin position="17"/>
        <end position="36"/>
    </location>
</feature>
<evidence type="ECO:0000256" key="1">
    <source>
        <dbReference type="SAM" id="MobiDB-lite"/>
    </source>
</evidence>